<dbReference type="Proteomes" id="UP000040841">
    <property type="component" value="Unassembled WGS sequence"/>
</dbReference>
<comment type="caution">
    <text evidence="1">The sequence shown here is derived from an EMBL/GenBank/DDBJ whole genome shotgun (WGS) entry which is preliminary data.</text>
</comment>
<organism evidence="1 2">
    <name type="scientific">Yersinia mollaretii</name>
    <dbReference type="NCBI Taxonomy" id="33060"/>
    <lineage>
        <taxon>Bacteria</taxon>
        <taxon>Pseudomonadati</taxon>
        <taxon>Pseudomonadota</taxon>
        <taxon>Gammaproteobacteria</taxon>
        <taxon>Enterobacterales</taxon>
        <taxon>Yersiniaceae</taxon>
        <taxon>Yersinia</taxon>
    </lineage>
</organism>
<accession>A0AA36PMF7</accession>
<dbReference type="AlphaFoldDB" id="A0AA36PMF7"/>
<evidence type="ECO:0000313" key="1">
    <source>
        <dbReference type="EMBL" id="CNI16986.1"/>
    </source>
</evidence>
<reference evidence="1 2" key="1">
    <citation type="submission" date="2015-03" db="EMBL/GenBank/DDBJ databases">
        <authorList>
            <consortium name="Pathogen Informatics"/>
            <person name="Murphy D."/>
        </authorList>
    </citation>
    <scope>NUCLEOTIDE SEQUENCE [LARGE SCALE GENOMIC DNA]</scope>
    <source>
        <strain evidence="1 2">FE82747</strain>
    </source>
</reference>
<evidence type="ECO:0000313" key="2">
    <source>
        <dbReference type="Proteomes" id="UP000040841"/>
    </source>
</evidence>
<protein>
    <submittedName>
        <fullName evidence="1">Uncharacterized protein</fullName>
    </submittedName>
</protein>
<sequence length="158" mass="18328">MRKKIVSSAFFCLFLSGFFGYIFGRAYSYIHPMKDIEGYWEMNSTLSHALGAYHVYSRLSIMNREVNSFVDVYDDNHHVKAQRRIVFDIVDVDNNILTGKILSASIVDNDVHNLNDFLNIPYTINNPSIYKLNENTIFIDHPQGHPVNNLRLLTRINK</sequence>
<gene>
    <name evidence="1" type="ORF">ERS008502_02457</name>
</gene>
<dbReference type="RefSeq" id="WP_049647812.1">
    <property type="nucleotide sequence ID" value="NZ_CABHYS010000008.1"/>
</dbReference>
<dbReference type="EMBL" id="CQBM01000005">
    <property type="protein sequence ID" value="CNI16986.1"/>
    <property type="molecule type" value="Genomic_DNA"/>
</dbReference>
<name>A0AA36PMF7_YERMO</name>
<proteinExistence type="predicted"/>